<organism evidence="2">
    <name type="scientific">Noccaea caerulescens</name>
    <name type="common">Alpine penny-cress</name>
    <name type="synonym">Thlaspi caerulescens</name>
    <dbReference type="NCBI Taxonomy" id="107243"/>
    <lineage>
        <taxon>Eukaryota</taxon>
        <taxon>Viridiplantae</taxon>
        <taxon>Streptophyta</taxon>
        <taxon>Embryophyta</taxon>
        <taxon>Tracheophyta</taxon>
        <taxon>Spermatophyta</taxon>
        <taxon>Magnoliopsida</taxon>
        <taxon>eudicotyledons</taxon>
        <taxon>Gunneridae</taxon>
        <taxon>Pentapetalae</taxon>
        <taxon>rosids</taxon>
        <taxon>malvids</taxon>
        <taxon>Brassicales</taxon>
        <taxon>Brassicaceae</taxon>
        <taxon>Coluteocarpeae</taxon>
        <taxon>Noccaea</taxon>
    </lineage>
</organism>
<keyword evidence="1" id="KW-0472">Membrane</keyword>
<reference evidence="2" key="1">
    <citation type="submission" date="2016-07" db="EMBL/GenBank/DDBJ databases">
        <title>De novo transcriptome assembly of four accessions of the metal hyperaccumulator plant Noccaea caerulescens.</title>
        <authorList>
            <person name="Blande D."/>
            <person name="Halimaa P."/>
            <person name="Tervahauta A.I."/>
            <person name="Aarts M.G."/>
            <person name="Karenlampi S.O."/>
        </authorList>
    </citation>
    <scope>NUCLEOTIDE SEQUENCE</scope>
</reference>
<sequence length="143" mass="16109">MHNSSIDLFHHVGYLFQLSCAAFITFNLITLIWWRRRRRSGSAKDGISLACTACSLSLILHQRSIRRVGLSCSKRDVVLCGSPRVEIGPQEMVEYQLVALVASVIYFATHSDAMFTRNSRPVMPFLISSSRSFCGTQTIPLQR</sequence>
<keyword evidence="1" id="KW-0812">Transmembrane</keyword>
<feature type="transmembrane region" description="Helical" evidence="1">
    <location>
        <begin position="12"/>
        <end position="34"/>
    </location>
</feature>
<protein>
    <submittedName>
        <fullName evidence="2">Uncharacterized protein</fullName>
    </submittedName>
</protein>
<proteinExistence type="predicted"/>
<dbReference type="AlphaFoldDB" id="A0A1J3D1M6"/>
<dbReference type="EMBL" id="GEVI01021804">
    <property type="protein sequence ID" value="JAU10516.1"/>
    <property type="molecule type" value="Transcribed_RNA"/>
</dbReference>
<evidence type="ECO:0000256" key="1">
    <source>
        <dbReference type="SAM" id="Phobius"/>
    </source>
</evidence>
<name>A0A1J3D1M6_NOCCA</name>
<keyword evidence="1" id="KW-1133">Transmembrane helix</keyword>
<gene>
    <name evidence="2" type="ORF">GA_TR6862_c0_g1_i1_g.22902</name>
</gene>
<evidence type="ECO:0000313" key="2">
    <source>
        <dbReference type="EMBL" id="JAU10516.1"/>
    </source>
</evidence>
<accession>A0A1J3D1M6</accession>